<organism evidence="2 3">
    <name type="scientific">Coprinellus micaceus</name>
    <name type="common">Glistening ink-cap mushroom</name>
    <name type="synonym">Coprinus micaceus</name>
    <dbReference type="NCBI Taxonomy" id="71717"/>
    <lineage>
        <taxon>Eukaryota</taxon>
        <taxon>Fungi</taxon>
        <taxon>Dikarya</taxon>
        <taxon>Basidiomycota</taxon>
        <taxon>Agaricomycotina</taxon>
        <taxon>Agaricomycetes</taxon>
        <taxon>Agaricomycetidae</taxon>
        <taxon>Agaricales</taxon>
        <taxon>Agaricineae</taxon>
        <taxon>Psathyrellaceae</taxon>
        <taxon>Coprinellus</taxon>
    </lineage>
</organism>
<accession>A0A4Y7R5H3</accession>
<protein>
    <submittedName>
        <fullName evidence="2">Uncharacterized protein</fullName>
    </submittedName>
</protein>
<keyword evidence="3" id="KW-1185">Reference proteome</keyword>
<comment type="caution">
    <text evidence="2">The sequence shown here is derived from an EMBL/GenBank/DDBJ whole genome shotgun (WGS) entry which is preliminary data.</text>
</comment>
<name>A0A4Y7R5H3_COPMI</name>
<feature type="region of interest" description="Disordered" evidence="1">
    <location>
        <begin position="56"/>
        <end position="98"/>
    </location>
</feature>
<proteinExistence type="predicted"/>
<reference evidence="2 3" key="1">
    <citation type="journal article" date="2019" name="Nat. Ecol. Evol.">
        <title>Megaphylogeny resolves global patterns of mushroom evolution.</title>
        <authorList>
            <person name="Varga T."/>
            <person name="Krizsan K."/>
            <person name="Foldi C."/>
            <person name="Dima B."/>
            <person name="Sanchez-Garcia M."/>
            <person name="Sanchez-Ramirez S."/>
            <person name="Szollosi G.J."/>
            <person name="Szarkandi J.G."/>
            <person name="Papp V."/>
            <person name="Albert L."/>
            <person name="Andreopoulos W."/>
            <person name="Angelini C."/>
            <person name="Antonin V."/>
            <person name="Barry K.W."/>
            <person name="Bougher N.L."/>
            <person name="Buchanan P."/>
            <person name="Buyck B."/>
            <person name="Bense V."/>
            <person name="Catcheside P."/>
            <person name="Chovatia M."/>
            <person name="Cooper J."/>
            <person name="Damon W."/>
            <person name="Desjardin D."/>
            <person name="Finy P."/>
            <person name="Geml J."/>
            <person name="Haridas S."/>
            <person name="Hughes K."/>
            <person name="Justo A."/>
            <person name="Karasinski D."/>
            <person name="Kautmanova I."/>
            <person name="Kiss B."/>
            <person name="Kocsube S."/>
            <person name="Kotiranta H."/>
            <person name="LaButti K.M."/>
            <person name="Lechner B.E."/>
            <person name="Liimatainen K."/>
            <person name="Lipzen A."/>
            <person name="Lukacs Z."/>
            <person name="Mihaltcheva S."/>
            <person name="Morgado L.N."/>
            <person name="Niskanen T."/>
            <person name="Noordeloos M.E."/>
            <person name="Ohm R.A."/>
            <person name="Ortiz-Santana B."/>
            <person name="Ovrebo C."/>
            <person name="Racz N."/>
            <person name="Riley R."/>
            <person name="Savchenko A."/>
            <person name="Shiryaev A."/>
            <person name="Soop K."/>
            <person name="Spirin V."/>
            <person name="Szebenyi C."/>
            <person name="Tomsovsky M."/>
            <person name="Tulloss R.E."/>
            <person name="Uehling J."/>
            <person name="Grigoriev I.V."/>
            <person name="Vagvolgyi C."/>
            <person name="Papp T."/>
            <person name="Martin F.M."/>
            <person name="Miettinen O."/>
            <person name="Hibbett D.S."/>
            <person name="Nagy L.G."/>
        </authorList>
    </citation>
    <scope>NUCLEOTIDE SEQUENCE [LARGE SCALE GENOMIC DNA]</scope>
    <source>
        <strain evidence="2 3">FP101781</strain>
    </source>
</reference>
<dbReference type="AlphaFoldDB" id="A0A4Y7R5H3"/>
<sequence length="136" mass="14858">MTAQFTVTKLSFQCTLLSSTPSPAQLPAKLAGSKPSSWGQLSVVDCHEVLKSVVTGSDEYDPLVEEDDDDSEDAEMEDVEPEDEEPDTTLEVKKKGKKVKTTMKKGNAIREHIGAHQSQINLMVSDEEFNNSTGSL</sequence>
<dbReference type="Proteomes" id="UP000298030">
    <property type="component" value="Unassembled WGS sequence"/>
</dbReference>
<gene>
    <name evidence="2" type="ORF">FA13DRAFT_1723500</name>
</gene>
<feature type="compositionally biased region" description="Acidic residues" evidence="1">
    <location>
        <begin position="58"/>
        <end position="88"/>
    </location>
</feature>
<dbReference type="EMBL" id="QPFP01000678">
    <property type="protein sequence ID" value="TEB03979.1"/>
    <property type="molecule type" value="Genomic_DNA"/>
</dbReference>
<evidence type="ECO:0000313" key="2">
    <source>
        <dbReference type="EMBL" id="TEB03979.1"/>
    </source>
</evidence>
<evidence type="ECO:0000313" key="3">
    <source>
        <dbReference type="Proteomes" id="UP000298030"/>
    </source>
</evidence>
<evidence type="ECO:0000256" key="1">
    <source>
        <dbReference type="SAM" id="MobiDB-lite"/>
    </source>
</evidence>